<proteinExistence type="predicted"/>
<evidence type="ECO:0008006" key="4">
    <source>
        <dbReference type="Google" id="ProtNLM"/>
    </source>
</evidence>
<dbReference type="EMBL" id="ACFG01000030">
    <property type="protein sequence ID" value="EEH63780.1"/>
    <property type="molecule type" value="Genomic_DNA"/>
</dbReference>
<reference evidence="2 3" key="1">
    <citation type="submission" date="2009-01" db="EMBL/GenBank/DDBJ databases">
        <authorList>
            <person name="Qin X."/>
            <person name="Bachman B."/>
            <person name="Battles P."/>
            <person name="Bell A."/>
            <person name="Bess C."/>
            <person name="Bickham C."/>
            <person name="Chaboub L."/>
            <person name="Chen D."/>
            <person name="Coyle M."/>
            <person name="Deiros D.R."/>
            <person name="Dinh H."/>
            <person name="Forbes L."/>
            <person name="Fowler G."/>
            <person name="Francisco L."/>
            <person name="Fu Q."/>
            <person name="Gubbala S."/>
            <person name="Hale W."/>
            <person name="Han Y."/>
            <person name="Hemphill L."/>
            <person name="Highlander S.K."/>
            <person name="Hirani K."/>
            <person name="Hogues M."/>
            <person name="Jackson L."/>
            <person name="Jakkamsetti A."/>
            <person name="Javaid M."/>
            <person name="Jiang H."/>
            <person name="Korchina V."/>
            <person name="Kovar C."/>
            <person name="Lara F."/>
            <person name="Lee S."/>
            <person name="Mata R."/>
            <person name="Mathew T."/>
            <person name="Moen C."/>
            <person name="Morales K."/>
            <person name="Munidasa M."/>
            <person name="Nazareth L."/>
            <person name="Ngo R."/>
            <person name="Nguyen L."/>
            <person name="Okwuonu G."/>
            <person name="Ongeri F."/>
            <person name="Patil S."/>
            <person name="Petrosino J."/>
            <person name="Pham C."/>
            <person name="Pham P."/>
            <person name="Pu L.-L."/>
            <person name="Puazo M."/>
            <person name="Raj R."/>
            <person name="Reid J."/>
            <person name="Rouhana J."/>
            <person name="Saada N."/>
            <person name="Shang Y."/>
            <person name="Simmons D."/>
            <person name="Thornton R."/>
            <person name="Warren J."/>
            <person name="Weissenberger G."/>
            <person name="Zhang J."/>
            <person name="Zhang L."/>
            <person name="Zhou C."/>
            <person name="Zhu D."/>
            <person name="Muzny D."/>
            <person name="Worley K."/>
            <person name="Gibbs R."/>
        </authorList>
    </citation>
    <scope>NUCLEOTIDE SEQUENCE [LARGE SCALE GENOMIC DNA]</scope>
    <source>
        <strain evidence="2 3">DSM 15436</strain>
    </source>
</reference>
<keyword evidence="3" id="KW-1185">Reference proteome</keyword>
<dbReference type="eggNOG" id="COG2456">
    <property type="taxonomic scope" value="Bacteria"/>
</dbReference>
<dbReference type="InterPro" id="IPR019277">
    <property type="entry name" value="DUF2304"/>
</dbReference>
<feature type="transmembrane region" description="Helical" evidence="1">
    <location>
        <begin position="76"/>
        <end position="93"/>
    </location>
</feature>
<comment type="caution">
    <text evidence="2">The sequence shown here is derived from an EMBL/GenBank/DDBJ whole genome shotgun (WGS) entry which is preliminary data.</text>
</comment>
<evidence type="ECO:0000313" key="2">
    <source>
        <dbReference type="EMBL" id="EEH63780.1"/>
    </source>
</evidence>
<dbReference type="AlphaFoldDB" id="C0VZS1"/>
<name>C0VZS1_9ACTO</name>
<dbReference type="Pfam" id="PF10066">
    <property type="entry name" value="DUF2304"/>
    <property type="match status" value="1"/>
</dbReference>
<dbReference type="Proteomes" id="UP000010301">
    <property type="component" value="Unassembled WGS sequence"/>
</dbReference>
<dbReference type="STRING" id="525245.HMPREF0044_0799"/>
<sequence>MFLLFTGSQWLIKTLLVLSLALLAYGIIRPVKSASHLAIRRLGMLFFIGVAAVTAVFPQIVTYVAQYLGIGRGADLLLYGLTIAFFSSLATAYRKDSATERKLTKLARTIALSDVQHKTED</sequence>
<organism evidence="2 3">
    <name type="scientific">Gleimia coleocanis DSM 15436</name>
    <dbReference type="NCBI Taxonomy" id="525245"/>
    <lineage>
        <taxon>Bacteria</taxon>
        <taxon>Bacillati</taxon>
        <taxon>Actinomycetota</taxon>
        <taxon>Actinomycetes</taxon>
        <taxon>Actinomycetales</taxon>
        <taxon>Actinomycetaceae</taxon>
        <taxon>Gleimia</taxon>
    </lineage>
</organism>
<keyword evidence="1" id="KW-1133">Transmembrane helix</keyword>
<dbReference type="OrthoDB" id="8904808at2"/>
<dbReference type="HOGENOM" id="CLU_140283_0_0_11"/>
<evidence type="ECO:0000256" key="1">
    <source>
        <dbReference type="SAM" id="Phobius"/>
    </source>
</evidence>
<protein>
    <recommendedName>
        <fullName evidence="4">DUF2304 domain-containing protein</fullName>
    </recommendedName>
</protein>
<accession>C0VZS1</accession>
<gene>
    <name evidence="2" type="ORF">HMPREF0044_0799</name>
</gene>
<keyword evidence="1" id="KW-0812">Transmembrane</keyword>
<keyword evidence="1" id="KW-0472">Membrane</keyword>
<dbReference type="RefSeq" id="WP_006546571.1">
    <property type="nucleotide sequence ID" value="NZ_DS999543.1"/>
</dbReference>
<evidence type="ECO:0000313" key="3">
    <source>
        <dbReference type="Proteomes" id="UP000010301"/>
    </source>
</evidence>
<feature type="transmembrane region" description="Helical" evidence="1">
    <location>
        <begin position="43"/>
        <end position="64"/>
    </location>
</feature>
<feature type="transmembrane region" description="Helical" evidence="1">
    <location>
        <begin position="12"/>
        <end position="31"/>
    </location>
</feature>